<dbReference type="AlphaFoldDB" id="A0A1M6K0C0"/>
<keyword evidence="2" id="KW-1185">Reference proteome</keyword>
<sequence length="358" mass="41919">MTQGIIIYIGSDKVFHETGTYSFDMYPNDYKGHGDEIIAFFKYSRNWTEDLFYDFVKGFHCKYFKDMDYDYEDTMIFGYKPDMSYDIQNNWIDYIYIVNNSGEDLQCKTEKGIEYIPNDSIVIISFHNIEKIINHSADGIEYEFNDEDCSNAIDALDFYSRMFIGQYNMIDRNLCMLINDYYEFNYLEFTRRHLYTAARSILFKDTDIANWELNGSLGIFSKDTDIRAKNAYDIQQYLRYSAAWCRNPEGGHTVDFRPPLLSGNLGETNCSSEIIDGAVITNAMLKGKQVKIVLQAIKIYIMLLNIDLVGIFNEYTDNKLVIEIISLIEKLCPQSMKDDNRDKKVKQLQKLYEKILYA</sequence>
<dbReference type="EMBL" id="FQYQ01000027">
    <property type="protein sequence ID" value="SHJ52421.1"/>
    <property type="molecule type" value="Genomic_DNA"/>
</dbReference>
<protein>
    <submittedName>
        <fullName evidence="1">Uncharacterized protein</fullName>
    </submittedName>
</protein>
<dbReference type="Proteomes" id="UP000184185">
    <property type="component" value="Unassembled WGS sequence"/>
</dbReference>
<gene>
    <name evidence="1" type="ORF">SAMN02745725_02740</name>
</gene>
<proteinExistence type="predicted"/>
<dbReference type="OrthoDB" id="2019104at2"/>
<organism evidence="1 2">
    <name type="scientific">Pseudobutyrivibrio xylanivorans DSM 14809</name>
    <dbReference type="NCBI Taxonomy" id="1123012"/>
    <lineage>
        <taxon>Bacteria</taxon>
        <taxon>Bacillati</taxon>
        <taxon>Bacillota</taxon>
        <taxon>Clostridia</taxon>
        <taxon>Lachnospirales</taxon>
        <taxon>Lachnospiraceae</taxon>
        <taxon>Pseudobutyrivibrio</taxon>
    </lineage>
</organism>
<dbReference type="RefSeq" id="WP_072919007.1">
    <property type="nucleotide sequence ID" value="NZ_FQYQ01000027.1"/>
</dbReference>
<name>A0A1M6K0C0_PSEXY</name>
<evidence type="ECO:0000313" key="2">
    <source>
        <dbReference type="Proteomes" id="UP000184185"/>
    </source>
</evidence>
<accession>A0A1M6K0C0</accession>
<reference evidence="1 2" key="1">
    <citation type="submission" date="2016-11" db="EMBL/GenBank/DDBJ databases">
        <authorList>
            <person name="Jaros S."/>
            <person name="Januszkiewicz K."/>
            <person name="Wedrychowicz H."/>
        </authorList>
    </citation>
    <scope>NUCLEOTIDE SEQUENCE [LARGE SCALE GENOMIC DNA]</scope>
    <source>
        <strain evidence="1 2">DSM 14809</strain>
    </source>
</reference>
<evidence type="ECO:0000313" key="1">
    <source>
        <dbReference type="EMBL" id="SHJ52421.1"/>
    </source>
</evidence>